<keyword evidence="4" id="KW-1185">Reference proteome</keyword>
<dbReference type="RefSeq" id="WP_187686672.1">
    <property type="nucleotide sequence ID" value="NZ_AP023396.1"/>
</dbReference>
<accession>A0A7G1KDF5</accession>
<organism evidence="3 4">
    <name type="scientific">Nocardia wallacei</name>
    <dbReference type="NCBI Taxonomy" id="480035"/>
    <lineage>
        <taxon>Bacteria</taxon>
        <taxon>Bacillati</taxon>
        <taxon>Actinomycetota</taxon>
        <taxon>Actinomycetes</taxon>
        <taxon>Mycobacteriales</taxon>
        <taxon>Nocardiaceae</taxon>
        <taxon>Nocardia</taxon>
    </lineage>
</organism>
<dbReference type="InterPro" id="IPR046492">
    <property type="entry name" value="DUF6585"/>
</dbReference>
<evidence type="ECO:0000313" key="4">
    <source>
        <dbReference type="Proteomes" id="UP000516173"/>
    </source>
</evidence>
<dbReference type="KEGG" id="nwl:NWFMUON74_08370"/>
<sequence>MTTPSTQQRETGGTGGRRTVPLSQLIYLLADHDKLGEHRQTFLLAPMSGDAVVRGCALVASGLVAVGGLCAAAGSWLGCGALGGLALVPAAIAVLRRRRNRGNRKARLDLFDHGMTVYRGAEDIVAFRWDTVEVRQQVIPFHNAATATTDYSFTLTGPGPSTATFDENVFERAGEWGPAIQTAVTATQLPGVVTAIDSEETVLFGDIAVNLIELAHAGKSYPWEHIQRIEAQHGLVCIKVDGQWISLEPVESIPNFYIFNEVAERLRLAALEEANAAAAEERAPVPNGTIARPAVTFLGGAVTPTIRPEPTGAVSGQQGETVGALGAAGDSVEQRP</sequence>
<keyword evidence="2" id="KW-0472">Membrane</keyword>
<proteinExistence type="predicted"/>
<feature type="transmembrane region" description="Helical" evidence="2">
    <location>
        <begin position="51"/>
        <end position="69"/>
    </location>
</feature>
<name>A0A7G1KDF5_9NOCA</name>
<dbReference type="AlphaFoldDB" id="A0A7G1KDF5"/>
<gene>
    <name evidence="3" type="ORF">NWFMUON74_08370</name>
</gene>
<dbReference type="Proteomes" id="UP000516173">
    <property type="component" value="Chromosome"/>
</dbReference>
<reference evidence="3 4" key="1">
    <citation type="submission" date="2020-08" db="EMBL/GenBank/DDBJ databases">
        <title>Genome Sequencing of Nocardia wallacei strain FMUON74 and assembly.</title>
        <authorList>
            <person name="Toyokawa M."/>
            <person name="Uesaka K."/>
        </authorList>
    </citation>
    <scope>NUCLEOTIDE SEQUENCE [LARGE SCALE GENOMIC DNA]</scope>
    <source>
        <strain evidence="3 4">FMUON74</strain>
    </source>
</reference>
<evidence type="ECO:0000256" key="1">
    <source>
        <dbReference type="SAM" id="MobiDB-lite"/>
    </source>
</evidence>
<dbReference type="Pfam" id="PF20226">
    <property type="entry name" value="DUF6585"/>
    <property type="match status" value="1"/>
</dbReference>
<protein>
    <submittedName>
        <fullName evidence="3">Uncharacterized protein</fullName>
    </submittedName>
</protein>
<keyword evidence="2" id="KW-1133">Transmembrane helix</keyword>
<evidence type="ECO:0000313" key="3">
    <source>
        <dbReference type="EMBL" id="BCK53065.1"/>
    </source>
</evidence>
<feature type="region of interest" description="Disordered" evidence="1">
    <location>
        <begin position="306"/>
        <end position="336"/>
    </location>
</feature>
<evidence type="ECO:0000256" key="2">
    <source>
        <dbReference type="SAM" id="Phobius"/>
    </source>
</evidence>
<dbReference type="GeneID" id="80345457"/>
<dbReference type="EMBL" id="AP023396">
    <property type="protein sequence ID" value="BCK53065.1"/>
    <property type="molecule type" value="Genomic_DNA"/>
</dbReference>
<keyword evidence="2" id="KW-0812">Transmembrane</keyword>
<feature type="transmembrane region" description="Helical" evidence="2">
    <location>
        <begin position="75"/>
        <end position="95"/>
    </location>
</feature>